<gene>
    <name evidence="1" type="ORF">TDIB3V08_LOCUS3714</name>
</gene>
<protein>
    <submittedName>
        <fullName evidence="1">Uncharacterized protein</fullName>
    </submittedName>
</protein>
<sequence length="66" mass="7238">MRKTRLKPIYHASCEGKMALRTLCVCDMQPVRQGAGPGLCMTVVGSPRGCALTIPCRAEPYQKELD</sequence>
<dbReference type="AlphaFoldDB" id="A0A7R8Z9T8"/>
<organism evidence="1">
    <name type="scientific">Timema douglasi</name>
    <name type="common">Walking stick</name>
    <dbReference type="NCBI Taxonomy" id="61478"/>
    <lineage>
        <taxon>Eukaryota</taxon>
        <taxon>Metazoa</taxon>
        <taxon>Ecdysozoa</taxon>
        <taxon>Arthropoda</taxon>
        <taxon>Hexapoda</taxon>
        <taxon>Insecta</taxon>
        <taxon>Pterygota</taxon>
        <taxon>Neoptera</taxon>
        <taxon>Polyneoptera</taxon>
        <taxon>Phasmatodea</taxon>
        <taxon>Timematodea</taxon>
        <taxon>Timematoidea</taxon>
        <taxon>Timematidae</taxon>
        <taxon>Timema</taxon>
    </lineage>
</organism>
<name>A0A7R8Z9T8_TIMDO</name>
<reference evidence="1" key="1">
    <citation type="submission" date="2020-11" db="EMBL/GenBank/DDBJ databases">
        <authorList>
            <person name="Tran Van P."/>
        </authorList>
    </citation>
    <scope>NUCLEOTIDE SEQUENCE</scope>
</reference>
<accession>A0A7R8Z9T8</accession>
<dbReference type="EMBL" id="OA565630">
    <property type="protein sequence ID" value="CAD7197406.1"/>
    <property type="molecule type" value="Genomic_DNA"/>
</dbReference>
<evidence type="ECO:0000313" key="1">
    <source>
        <dbReference type="EMBL" id="CAD7197406.1"/>
    </source>
</evidence>
<proteinExistence type="predicted"/>